<proteinExistence type="predicted"/>
<accession>A0AA35SHM5</accession>
<dbReference type="Gene3D" id="1.10.8.270">
    <property type="entry name" value="putative rabgap domain of human tbc1 domain family member 14 like domains"/>
    <property type="match status" value="1"/>
</dbReference>
<evidence type="ECO:0000259" key="5">
    <source>
        <dbReference type="PROSITE" id="PS50086"/>
    </source>
</evidence>
<organism evidence="6 7">
    <name type="scientific">Geodia barretti</name>
    <name type="common">Barrett's horny sponge</name>
    <dbReference type="NCBI Taxonomy" id="519541"/>
    <lineage>
        <taxon>Eukaryota</taxon>
        <taxon>Metazoa</taxon>
        <taxon>Porifera</taxon>
        <taxon>Demospongiae</taxon>
        <taxon>Heteroscleromorpha</taxon>
        <taxon>Tetractinellida</taxon>
        <taxon>Astrophorina</taxon>
        <taxon>Geodiidae</taxon>
        <taxon>Geodia</taxon>
    </lineage>
</organism>
<dbReference type="FunFam" id="1.10.8.270:FF:000007">
    <property type="entry name" value="TBC1 domain family member 10A"/>
    <property type="match status" value="1"/>
</dbReference>
<feature type="region of interest" description="Disordered" evidence="4">
    <location>
        <begin position="1"/>
        <end position="111"/>
    </location>
</feature>
<dbReference type="Proteomes" id="UP001174909">
    <property type="component" value="Unassembled WGS sequence"/>
</dbReference>
<dbReference type="PROSITE" id="PS50086">
    <property type="entry name" value="TBC_RABGAP"/>
    <property type="match status" value="1"/>
</dbReference>
<dbReference type="AlphaFoldDB" id="A0AA35SHM5"/>
<dbReference type="PANTHER" id="PTHR47219:SF4">
    <property type="entry name" value="TBC1 DOMAIN FAMILY MEMBER 10A"/>
    <property type="match status" value="1"/>
</dbReference>
<evidence type="ECO:0000256" key="3">
    <source>
        <dbReference type="ARBA" id="ARBA00022840"/>
    </source>
</evidence>
<keyword evidence="7" id="KW-1185">Reference proteome</keyword>
<dbReference type="Pfam" id="PF08433">
    <property type="entry name" value="KTI12"/>
    <property type="match status" value="1"/>
</dbReference>
<feature type="compositionally biased region" description="Gly residues" evidence="4">
    <location>
        <begin position="34"/>
        <end position="43"/>
    </location>
</feature>
<dbReference type="Gene3D" id="3.40.50.300">
    <property type="entry name" value="P-loop containing nucleotide triphosphate hydrolases"/>
    <property type="match status" value="1"/>
</dbReference>
<evidence type="ECO:0000313" key="6">
    <source>
        <dbReference type="EMBL" id="CAI8029584.1"/>
    </source>
</evidence>
<name>A0AA35SHM5_GEOBA</name>
<dbReference type="GO" id="GO:0005524">
    <property type="term" value="F:ATP binding"/>
    <property type="evidence" value="ECO:0007669"/>
    <property type="project" value="UniProtKB-KW"/>
</dbReference>
<dbReference type="Pfam" id="PF00566">
    <property type="entry name" value="RabGAP-TBC"/>
    <property type="match status" value="1"/>
</dbReference>
<dbReference type="GO" id="GO:0005096">
    <property type="term" value="F:GTPase activator activity"/>
    <property type="evidence" value="ECO:0007669"/>
    <property type="project" value="UniProtKB-KW"/>
</dbReference>
<dbReference type="PANTHER" id="PTHR47219">
    <property type="entry name" value="RAB GTPASE-ACTIVATING PROTEIN 1-LIKE"/>
    <property type="match status" value="1"/>
</dbReference>
<keyword evidence="1" id="KW-0343">GTPase activation</keyword>
<dbReference type="GO" id="GO:0031267">
    <property type="term" value="F:small GTPase binding"/>
    <property type="evidence" value="ECO:0007669"/>
    <property type="project" value="TreeGrafter"/>
</dbReference>
<keyword evidence="2" id="KW-0547">Nucleotide-binding</keyword>
<dbReference type="SMART" id="SM00164">
    <property type="entry name" value="TBC"/>
    <property type="match status" value="1"/>
</dbReference>
<dbReference type="EMBL" id="CASHTH010002416">
    <property type="protein sequence ID" value="CAI8029584.1"/>
    <property type="molecule type" value="Genomic_DNA"/>
</dbReference>
<sequence>MDVGHWGRQSIILREARPIDPDVALEQRLSAERGAGGLQLGEGVGKDRRKDKEKGKGKGKGKRKEEGNGGQEVVRGAEAAQNDVSASPRDGAGLSTFSDIPSENGERGRRRVKEEDHYGFLYSISEADKHYTPKVAVETSRIREQKWLDMFAKWDVWMGPKKHKLKERCRKGIPSSMRGRAWQYLCGAHDLLLKNKGLFDHLVSQRDTEIVLNVIDKDLDRTFPSHVLFAKDGSQGQRDLRLVLKAYAIHDPKTGYCQAMAPVAATLLMHMTAEEAFWCLVQICEQYLPGYYSPGLHAFQIDALILKDLLRKYLPVIDRFMDSKLPPNPDESSHKKGLDPVLYCTEWYMSIFSRTLPWPSVLRVWDIFFFEGVKVLHKTALAMLSLAFHSPSDRAECKEFFNLTRRLRDMSVSITHEDVLIPAVVRDEYSGSVSKNEAYSSAREEKMMRSSLKSTIERCLNSERIVIVDSLNYIKGYRYELYCLSKHVKTPQCILHCDVSPDVALTWNSSREDETERYAPDVFDSLVMRYEKPDSRNRWDSPLFVVYPQDPLPAEDILSSLLHRKPPPPNLSTQSQPLSSADFLHDLDRKTQEVVSHVLQAQRTALPGDITLVSCGPRLQQQAPPTSSRYHGRAASAEETVH</sequence>
<dbReference type="InterPro" id="IPR000195">
    <property type="entry name" value="Rab-GAP-TBC_dom"/>
</dbReference>
<dbReference type="InterPro" id="IPR035969">
    <property type="entry name" value="Rab-GAP_TBC_sf"/>
</dbReference>
<comment type="caution">
    <text evidence="6">The sequence shown here is derived from an EMBL/GenBank/DDBJ whole genome shotgun (WGS) entry which is preliminary data.</text>
</comment>
<protein>
    <submittedName>
        <fullName evidence="6">TBC1 domain family member 10A</fullName>
    </submittedName>
</protein>
<dbReference type="FunFam" id="1.10.10.750:FF:000001">
    <property type="entry name" value="TBC1 domain family member 10A"/>
    <property type="match status" value="1"/>
</dbReference>
<dbReference type="InterPro" id="IPR027417">
    <property type="entry name" value="P-loop_NTPase"/>
</dbReference>
<dbReference type="Gene3D" id="1.10.10.750">
    <property type="entry name" value="Ypt/Rab-GAP domain of gyp1p, domain 1"/>
    <property type="match status" value="1"/>
</dbReference>
<gene>
    <name evidence="6" type="ORF">GBAR_LOCUS16795</name>
</gene>
<dbReference type="SUPFAM" id="SSF47923">
    <property type="entry name" value="Ypt/Rab-GAP domain of gyp1p"/>
    <property type="match status" value="2"/>
</dbReference>
<reference evidence="6" key="1">
    <citation type="submission" date="2023-03" db="EMBL/GenBank/DDBJ databases">
        <authorList>
            <person name="Steffen K."/>
            <person name="Cardenas P."/>
        </authorList>
    </citation>
    <scope>NUCLEOTIDE SEQUENCE</scope>
</reference>
<dbReference type="InterPro" id="IPR050302">
    <property type="entry name" value="Rab_GAP_TBC_domain"/>
</dbReference>
<feature type="domain" description="Rab-GAP TBC" evidence="5">
    <location>
        <begin position="172"/>
        <end position="372"/>
    </location>
</feature>
<feature type="compositionally biased region" description="Basic and acidic residues" evidence="4">
    <location>
        <begin position="44"/>
        <end position="56"/>
    </location>
</feature>
<keyword evidence="3" id="KW-0067">ATP-binding</keyword>
<feature type="region of interest" description="Disordered" evidence="4">
    <location>
        <begin position="618"/>
        <end position="642"/>
    </location>
</feature>
<evidence type="ECO:0000256" key="2">
    <source>
        <dbReference type="ARBA" id="ARBA00022741"/>
    </source>
</evidence>
<dbReference type="InterPro" id="IPR013641">
    <property type="entry name" value="KTI12/PSTK"/>
</dbReference>
<dbReference type="SUPFAM" id="SSF52540">
    <property type="entry name" value="P-loop containing nucleoside triphosphate hydrolases"/>
    <property type="match status" value="1"/>
</dbReference>
<evidence type="ECO:0000256" key="1">
    <source>
        <dbReference type="ARBA" id="ARBA00022468"/>
    </source>
</evidence>
<feature type="compositionally biased region" description="Polar residues" evidence="4">
    <location>
        <begin position="619"/>
        <end position="629"/>
    </location>
</feature>
<evidence type="ECO:0000256" key="4">
    <source>
        <dbReference type="SAM" id="MobiDB-lite"/>
    </source>
</evidence>
<evidence type="ECO:0000313" key="7">
    <source>
        <dbReference type="Proteomes" id="UP001174909"/>
    </source>
</evidence>